<evidence type="ECO:0000256" key="1">
    <source>
        <dbReference type="SAM" id="MobiDB-lite"/>
    </source>
</evidence>
<name>A0A433CZ87_9FUNG</name>
<sequence length="136" mass="16161">MIRKLDVDSIWKSLLYTLSFWSALVDLIGQPQNTKTRPTRVATQPDDEWRLGFLRLRVIIDPLIKRTSLKDTNRKDQPSFRRRSTTTSGEDTRKRCTRPLLTRPRAAISANEYMDYKAKQKQLRFWRHKLKRMVLG</sequence>
<keyword evidence="3" id="KW-1185">Reference proteome</keyword>
<feature type="region of interest" description="Disordered" evidence="1">
    <location>
        <begin position="70"/>
        <end position="98"/>
    </location>
</feature>
<gene>
    <name evidence="2" type="ORF">BC936DRAFT_136571</name>
</gene>
<dbReference type="AlphaFoldDB" id="A0A433CZ87"/>
<comment type="caution">
    <text evidence="2">The sequence shown here is derived from an EMBL/GenBank/DDBJ whole genome shotgun (WGS) entry which is preliminary data.</text>
</comment>
<reference evidence="2 3" key="1">
    <citation type="journal article" date="2018" name="New Phytol.">
        <title>Phylogenomics of Endogonaceae and evolution of mycorrhizas within Mucoromycota.</title>
        <authorList>
            <person name="Chang Y."/>
            <person name="Desiro A."/>
            <person name="Na H."/>
            <person name="Sandor L."/>
            <person name="Lipzen A."/>
            <person name="Clum A."/>
            <person name="Barry K."/>
            <person name="Grigoriev I.V."/>
            <person name="Martin F.M."/>
            <person name="Stajich J.E."/>
            <person name="Smith M.E."/>
            <person name="Bonito G."/>
            <person name="Spatafora J.W."/>
        </authorList>
    </citation>
    <scope>NUCLEOTIDE SEQUENCE [LARGE SCALE GENOMIC DNA]</scope>
    <source>
        <strain evidence="2 3">GMNB39</strain>
    </source>
</reference>
<feature type="compositionally biased region" description="Basic and acidic residues" evidence="1">
    <location>
        <begin position="70"/>
        <end position="79"/>
    </location>
</feature>
<dbReference type="Proteomes" id="UP000268093">
    <property type="component" value="Unassembled WGS sequence"/>
</dbReference>
<protein>
    <submittedName>
        <fullName evidence="2">Uncharacterized protein</fullName>
    </submittedName>
</protein>
<accession>A0A433CZ87</accession>
<evidence type="ECO:0000313" key="3">
    <source>
        <dbReference type="Proteomes" id="UP000268093"/>
    </source>
</evidence>
<proteinExistence type="predicted"/>
<organism evidence="2 3">
    <name type="scientific">Jimgerdemannia flammicorona</name>
    <dbReference type="NCBI Taxonomy" id="994334"/>
    <lineage>
        <taxon>Eukaryota</taxon>
        <taxon>Fungi</taxon>
        <taxon>Fungi incertae sedis</taxon>
        <taxon>Mucoromycota</taxon>
        <taxon>Mucoromycotina</taxon>
        <taxon>Endogonomycetes</taxon>
        <taxon>Endogonales</taxon>
        <taxon>Endogonaceae</taxon>
        <taxon>Jimgerdemannia</taxon>
    </lineage>
</organism>
<dbReference type="EMBL" id="RBNI01010065">
    <property type="protein sequence ID" value="RUP43896.1"/>
    <property type="molecule type" value="Genomic_DNA"/>
</dbReference>
<evidence type="ECO:0000313" key="2">
    <source>
        <dbReference type="EMBL" id="RUP43896.1"/>
    </source>
</evidence>